<organism evidence="10 11">
    <name type="scientific">Aerococcus urinae</name>
    <dbReference type="NCBI Taxonomy" id="1376"/>
    <lineage>
        <taxon>Bacteria</taxon>
        <taxon>Bacillati</taxon>
        <taxon>Bacillota</taxon>
        <taxon>Bacilli</taxon>
        <taxon>Lactobacillales</taxon>
        <taxon>Aerococcaceae</taxon>
        <taxon>Aerococcus</taxon>
    </lineage>
</organism>
<dbReference type="PROSITE" id="PS00216">
    <property type="entry name" value="SUGAR_TRANSPORT_1"/>
    <property type="match status" value="1"/>
</dbReference>
<dbReference type="InterPro" id="IPR051788">
    <property type="entry name" value="MFS_Transporter"/>
</dbReference>
<dbReference type="InterPro" id="IPR020846">
    <property type="entry name" value="MFS_dom"/>
</dbReference>
<dbReference type="OrthoDB" id="7066727at2"/>
<dbReference type="Pfam" id="PF07690">
    <property type="entry name" value="MFS_1"/>
    <property type="match status" value="1"/>
</dbReference>
<evidence type="ECO:0000256" key="2">
    <source>
        <dbReference type="ARBA" id="ARBA00008335"/>
    </source>
</evidence>
<reference evidence="9" key="2">
    <citation type="submission" date="2022-09" db="EMBL/GenBank/DDBJ databases">
        <title>Aerococcus urinae taxonomy study.</title>
        <authorList>
            <person name="Christensen J."/>
            <person name="Senneby E."/>
        </authorList>
    </citation>
    <scope>NUCLEOTIDE SEQUENCE</scope>
    <source>
        <strain evidence="9">NLD-066-U95</strain>
    </source>
</reference>
<dbReference type="InterPro" id="IPR011701">
    <property type="entry name" value="MFS"/>
</dbReference>
<dbReference type="PANTHER" id="PTHR23514">
    <property type="entry name" value="BYPASS OF STOP CODON PROTEIN 6"/>
    <property type="match status" value="1"/>
</dbReference>
<evidence type="ECO:0000256" key="3">
    <source>
        <dbReference type="ARBA" id="ARBA00022448"/>
    </source>
</evidence>
<evidence type="ECO:0000259" key="8">
    <source>
        <dbReference type="PROSITE" id="PS50850"/>
    </source>
</evidence>
<feature type="transmembrane region" description="Helical" evidence="7">
    <location>
        <begin position="307"/>
        <end position="327"/>
    </location>
</feature>
<reference evidence="10 11" key="1">
    <citation type="submission" date="2020-12" db="EMBL/GenBank/DDBJ databases">
        <title>FDA dAtabase for Regulatory Grade micrObial Sequences (FDA-ARGOS): Supporting development and validation of Infectious Disease Dx tests.</title>
        <authorList>
            <person name="Sproer C."/>
            <person name="Gronow S."/>
            <person name="Severitt S."/>
            <person name="Schroder I."/>
            <person name="Tallon L."/>
            <person name="Sadzewicz L."/>
            <person name="Zhao X."/>
            <person name="Boylan J."/>
            <person name="Ott S."/>
            <person name="Bowen H."/>
            <person name="Vavikolanu K."/>
            <person name="Mehta A."/>
            <person name="Aluvathingal J."/>
            <person name="Nadendla S."/>
            <person name="Lowell S."/>
            <person name="Myers T."/>
            <person name="Yan Y."/>
            <person name="Sichtig H."/>
        </authorList>
    </citation>
    <scope>NUCLEOTIDE SEQUENCE [LARGE SCALE GENOMIC DNA]</scope>
    <source>
        <strain evidence="10 11">FDAARGOS_911</strain>
    </source>
</reference>
<evidence type="ECO:0000256" key="6">
    <source>
        <dbReference type="ARBA" id="ARBA00023136"/>
    </source>
</evidence>
<feature type="transmembrane region" description="Helical" evidence="7">
    <location>
        <begin position="160"/>
        <end position="180"/>
    </location>
</feature>
<protein>
    <submittedName>
        <fullName evidence="10">MFS transporter</fullName>
    </submittedName>
</protein>
<keyword evidence="5 7" id="KW-1133">Transmembrane helix</keyword>
<evidence type="ECO:0000313" key="11">
    <source>
        <dbReference type="Proteomes" id="UP000594771"/>
    </source>
</evidence>
<comment type="subcellular location">
    <subcellularLocation>
        <location evidence="1">Cell membrane</location>
        <topology evidence="1">Multi-pass membrane protein</topology>
    </subcellularLocation>
</comment>
<feature type="transmembrane region" description="Helical" evidence="7">
    <location>
        <begin position="97"/>
        <end position="113"/>
    </location>
</feature>
<dbReference type="InterPro" id="IPR005829">
    <property type="entry name" value="Sugar_transporter_CS"/>
</dbReference>
<keyword evidence="4 7" id="KW-0812">Transmembrane</keyword>
<keyword evidence="3" id="KW-0813">Transport</keyword>
<dbReference type="EMBL" id="JAOTML010000002">
    <property type="protein sequence ID" value="MCY3052926.1"/>
    <property type="molecule type" value="Genomic_DNA"/>
</dbReference>
<dbReference type="GO" id="GO:0005886">
    <property type="term" value="C:plasma membrane"/>
    <property type="evidence" value="ECO:0007669"/>
    <property type="project" value="UniProtKB-SubCell"/>
</dbReference>
<dbReference type="GO" id="GO:0022857">
    <property type="term" value="F:transmembrane transporter activity"/>
    <property type="evidence" value="ECO:0007669"/>
    <property type="project" value="InterPro"/>
</dbReference>
<evidence type="ECO:0000313" key="12">
    <source>
        <dbReference type="Proteomes" id="UP001069145"/>
    </source>
</evidence>
<feature type="transmembrane region" description="Helical" evidence="7">
    <location>
        <begin position="255"/>
        <end position="276"/>
    </location>
</feature>
<dbReference type="SUPFAM" id="SSF103473">
    <property type="entry name" value="MFS general substrate transporter"/>
    <property type="match status" value="1"/>
</dbReference>
<dbReference type="AlphaFoldDB" id="A0A109RF23"/>
<dbReference type="RefSeq" id="WP_060778860.1">
    <property type="nucleotide sequence ID" value="NZ_CAJHLF010000004.1"/>
</dbReference>
<comment type="similarity">
    <text evidence="2">Belongs to the major facilitator superfamily.</text>
</comment>
<evidence type="ECO:0000256" key="4">
    <source>
        <dbReference type="ARBA" id="ARBA00022692"/>
    </source>
</evidence>
<dbReference type="Proteomes" id="UP001069145">
    <property type="component" value="Unassembled WGS sequence"/>
</dbReference>
<feature type="domain" description="Major facilitator superfamily (MFS) profile" evidence="8">
    <location>
        <begin position="9"/>
        <end position="395"/>
    </location>
</feature>
<feature type="transmembrane region" description="Helical" evidence="7">
    <location>
        <begin position="12"/>
        <end position="30"/>
    </location>
</feature>
<keyword evidence="6 7" id="KW-0472">Membrane</keyword>
<dbReference type="GeneID" id="35767150"/>
<dbReference type="Proteomes" id="UP000594771">
    <property type="component" value="Chromosome"/>
</dbReference>
<evidence type="ECO:0000313" key="10">
    <source>
        <dbReference type="EMBL" id="QPS01865.1"/>
    </source>
</evidence>
<dbReference type="InterPro" id="IPR036259">
    <property type="entry name" value="MFS_trans_sf"/>
</dbReference>
<dbReference type="PANTHER" id="PTHR23514:SF3">
    <property type="entry name" value="BYPASS OF STOP CODON PROTEIN 6"/>
    <property type="match status" value="1"/>
</dbReference>
<feature type="transmembrane region" description="Helical" evidence="7">
    <location>
        <begin position="134"/>
        <end position="154"/>
    </location>
</feature>
<dbReference type="Gene3D" id="1.20.1250.20">
    <property type="entry name" value="MFS general substrate transporter like domains"/>
    <property type="match status" value="2"/>
</dbReference>
<feature type="transmembrane region" description="Helical" evidence="7">
    <location>
        <begin position="283"/>
        <end position="301"/>
    </location>
</feature>
<keyword evidence="12" id="KW-1185">Reference proteome</keyword>
<feature type="transmembrane region" description="Helical" evidence="7">
    <location>
        <begin position="369"/>
        <end position="392"/>
    </location>
</feature>
<proteinExistence type="inferred from homology"/>
<dbReference type="PROSITE" id="PS50850">
    <property type="entry name" value="MFS"/>
    <property type="match status" value="1"/>
</dbReference>
<feature type="transmembrane region" description="Helical" evidence="7">
    <location>
        <begin position="42"/>
        <end position="62"/>
    </location>
</feature>
<name>A0A109RF23_9LACT</name>
<evidence type="ECO:0000256" key="7">
    <source>
        <dbReference type="SAM" id="Phobius"/>
    </source>
</evidence>
<gene>
    <name evidence="10" type="ORF">I6G68_01965</name>
    <name evidence="9" type="ORF">ODY43_02895</name>
</gene>
<dbReference type="KEGG" id="aun:AWM73_08050"/>
<feature type="transmembrane region" description="Helical" evidence="7">
    <location>
        <begin position="213"/>
        <end position="235"/>
    </location>
</feature>
<sequence>MRNNRYLPTALGLYINYIIHGMGVIIISQNQNMLMEQWGTDLAGIGSVIGWLGIGRLIAIVISGPLSDRFGRKPFVYLGMATYMAYFLGLIYSHSVAMASVFALIAGLSNSFLDSGTYPALMESFPENAGTANVLIKAFVQIGQFLLPLIIGFLTNNSLWFGWSFIIAVAVLGINMLTMWRMAFPDEDAKEQAEETGGDDFVSAVKFKSKPKWYIEGIAFVIYGFISQATFYLISQSLNTYGQLAAGLSMNEANALMSYYSVGSLLCVFVTAVIATKIRSVKLVVGYTFMSLVAAVLMWLYPTPTMLKVGAALIGFFAAGGVMQLGLTVMGEMFPQGKGTVTSIFYTFGSVASWLIPNISPWLIENYDISAVMLFEVIIAAIGFIIGVIIFIRYYQVVDTSEVPE</sequence>
<evidence type="ECO:0000256" key="5">
    <source>
        <dbReference type="ARBA" id="ARBA00022989"/>
    </source>
</evidence>
<feature type="transmembrane region" description="Helical" evidence="7">
    <location>
        <begin position="339"/>
        <end position="357"/>
    </location>
</feature>
<evidence type="ECO:0000313" key="9">
    <source>
        <dbReference type="EMBL" id="MCY3052926.1"/>
    </source>
</evidence>
<evidence type="ECO:0000256" key="1">
    <source>
        <dbReference type="ARBA" id="ARBA00004651"/>
    </source>
</evidence>
<dbReference type="EMBL" id="CP065662">
    <property type="protein sequence ID" value="QPS01865.1"/>
    <property type="molecule type" value="Genomic_DNA"/>
</dbReference>
<accession>A0A109RF23</accession>